<evidence type="ECO:0000259" key="1">
    <source>
        <dbReference type="SMART" id="SM00382"/>
    </source>
</evidence>
<dbReference type="InterPro" id="IPR027417">
    <property type="entry name" value="P-loop_NTPase"/>
</dbReference>
<evidence type="ECO:0000313" key="3">
    <source>
        <dbReference type="Proteomes" id="UP001500227"/>
    </source>
</evidence>
<dbReference type="PANTHER" id="PTHR37291">
    <property type="entry name" value="5-METHYLCYTOSINE-SPECIFIC RESTRICTION ENZYME B"/>
    <property type="match status" value="1"/>
</dbReference>
<gene>
    <name evidence="2" type="ORF">GCM10023337_19050</name>
</gene>
<comment type="caution">
    <text evidence="2">The sequence shown here is derived from an EMBL/GenBank/DDBJ whole genome shotgun (WGS) entry which is preliminary data.</text>
</comment>
<dbReference type="InterPro" id="IPR003593">
    <property type="entry name" value="AAA+_ATPase"/>
</dbReference>
<dbReference type="InterPro" id="IPR011704">
    <property type="entry name" value="ATPase_dyneun-rel_AAA"/>
</dbReference>
<dbReference type="CDD" id="cd00009">
    <property type="entry name" value="AAA"/>
    <property type="match status" value="1"/>
</dbReference>
<feature type="domain" description="AAA+ ATPase" evidence="1">
    <location>
        <begin position="102"/>
        <end position="260"/>
    </location>
</feature>
<reference evidence="3" key="1">
    <citation type="journal article" date="2019" name="Int. J. Syst. Evol. Microbiol.">
        <title>The Global Catalogue of Microorganisms (GCM) 10K type strain sequencing project: providing services to taxonomists for standard genome sequencing and annotation.</title>
        <authorList>
            <consortium name="The Broad Institute Genomics Platform"/>
            <consortium name="The Broad Institute Genome Sequencing Center for Infectious Disease"/>
            <person name="Wu L."/>
            <person name="Ma J."/>
        </authorList>
    </citation>
    <scope>NUCLEOTIDE SEQUENCE [LARGE SCALE GENOMIC DNA]</scope>
    <source>
        <strain evidence="3">JCM 18423</strain>
    </source>
</reference>
<proteinExistence type="predicted"/>
<dbReference type="Pfam" id="PF07728">
    <property type="entry name" value="AAA_5"/>
    <property type="match status" value="1"/>
</dbReference>
<dbReference type="PANTHER" id="PTHR37291:SF1">
    <property type="entry name" value="TYPE IV METHYL-DIRECTED RESTRICTION ENZYME ECOKMCRB SUBUNIT"/>
    <property type="match status" value="1"/>
</dbReference>
<dbReference type="SUPFAM" id="SSF52540">
    <property type="entry name" value="P-loop containing nucleoside triphosphate hydrolases"/>
    <property type="match status" value="1"/>
</dbReference>
<protein>
    <recommendedName>
        <fullName evidence="1">AAA+ ATPase domain-containing protein</fullName>
    </recommendedName>
</protein>
<dbReference type="InterPro" id="IPR052934">
    <property type="entry name" value="Methyl-DNA_Rec/Restrict_Enz"/>
</dbReference>
<dbReference type="Proteomes" id="UP001500227">
    <property type="component" value="Unassembled WGS sequence"/>
</dbReference>
<evidence type="ECO:0000313" key="2">
    <source>
        <dbReference type="EMBL" id="GAA5092162.1"/>
    </source>
</evidence>
<accession>A0ABP9M9R3</accession>
<sequence length="261" mass="29179">MPSGYCSAKDYLKIIQELELRFQEDSYPVHSFPELSLSAMLFKDVSSSSSSNTMTLDDDAWDAENVLDKRAFLESYTIENIIADGCFVDQGKLAKMISQLRSKKNIILQGPPGTGKTWLAKRLAYALIGYKDDNLLRAVQFHPNLSYEDFVRGWRPSAEGKLALTDGPFLEMINNAKKDASTQYVVVIEEINRGNPAQIFGEMLTLLEADKRTPSEALELSYRRGDGERVHIPSNLYVIGTMNIADRSLALVDLALARSSQ</sequence>
<dbReference type="EMBL" id="BAABKD010000011">
    <property type="protein sequence ID" value="GAA5092162.1"/>
    <property type="molecule type" value="Genomic_DNA"/>
</dbReference>
<organism evidence="2 3">
    <name type="scientific">Paenalcaligenes hermetiae</name>
    <dbReference type="NCBI Taxonomy" id="1157987"/>
    <lineage>
        <taxon>Bacteria</taxon>
        <taxon>Pseudomonadati</taxon>
        <taxon>Pseudomonadota</taxon>
        <taxon>Betaproteobacteria</taxon>
        <taxon>Burkholderiales</taxon>
        <taxon>Alcaligenaceae</taxon>
        <taxon>Paenalcaligenes</taxon>
    </lineage>
</organism>
<dbReference type="SMART" id="SM00382">
    <property type="entry name" value="AAA"/>
    <property type="match status" value="1"/>
</dbReference>
<keyword evidence="3" id="KW-1185">Reference proteome</keyword>
<name>A0ABP9M9R3_9BURK</name>
<dbReference type="Gene3D" id="3.40.50.300">
    <property type="entry name" value="P-loop containing nucleotide triphosphate hydrolases"/>
    <property type="match status" value="1"/>
</dbReference>